<evidence type="ECO:0000256" key="1">
    <source>
        <dbReference type="ARBA" id="ARBA00010562"/>
    </source>
</evidence>
<evidence type="ECO:0000313" key="4">
    <source>
        <dbReference type="EMBL" id="RGI95227.1"/>
    </source>
</evidence>
<keyword evidence="2" id="KW-1277">Toxin-antitoxin system</keyword>
<reference evidence="3" key="2">
    <citation type="submission" date="2022-01" db="EMBL/GenBank/DDBJ databases">
        <title>Novel bile acid biosynthetic pathways are enriched in the microbiome of centenarians.</title>
        <authorList>
            <person name="Sato Y."/>
            <person name="Atarashi K."/>
            <person name="Plichta R.D."/>
            <person name="Arai Y."/>
            <person name="Sasajima S."/>
            <person name="Kearney M.S."/>
            <person name="Suda W."/>
            <person name="Takeshita K."/>
            <person name="Sasaki T."/>
            <person name="Okamoto S."/>
            <person name="Skelly N.A."/>
            <person name="Okamura Y."/>
            <person name="Vlamakis H."/>
            <person name="Li Y."/>
            <person name="Tanoue T."/>
            <person name="Takei H."/>
            <person name="Nittono H."/>
            <person name="Narushima S."/>
            <person name="Irie J."/>
            <person name="Itoh H."/>
            <person name="Moriya K."/>
            <person name="Sugiura Y."/>
            <person name="Suematsu M."/>
            <person name="Moritoki N."/>
            <person name="Shibata S."/>
            <person name="Littman R.D."/>
            <person name="Fischbach A.M."/>
            <person name="Uwamino Y."/>
            <person name="Inoue T."/>
            <person name="Honda A."/>
            <person name="Hattori M."/>
            <person name="Murai T."/>
            <person name="Xavier J.R."/>
            <person name="Hirose N."/>
            <person name="Honda K."/>
        </authorList>
    </citation>
    <scope>NUCLEOTIDE SEQUENCE</scope>
    <source>
        <strain evidence="3">CE91-St55</strain>
    </source>
</reference>
<proteinExistence type="inferred from homology"/>
<dbReference type="NCBIfam" id="TIGR02384">
    <property type="entry name" value="RelB_DinJ"/>
    <property type="match status" value="1"/>
</dbReference>
<organism evidence="4 5">
    <name type="scientific">Hungatella hathewayi</name>
    <dbReference type="NCBI Taxonomy" id="154046"/>
    <lineage>
        <taxon>Bacteria</taxon>
        <taxon>Bacillati</taxon>
        <taxon>Bacillota</taxon>
        <taxon>Clostridia</taxon>
        <taxon>Lachnospirales</taxon>
        <taxon>Lachnospiraceae</taxon>
        <taxon>Hungatella</taxon>
    </lineage>
</organism>
<sequence>MAQTMVNFRMDEDLKKGMEQACKEMGLSMTTAFTMFATKVSREKRIPFEVSVDPFYSESNMNYLRSIVADIESGKAKLVEHDLIEEC</sequence>
<dbReference type="InterPro" id="IPR013321">
    <property type="entry name" value="Arc_rbn_hlx_hlx"/>
</dbReference>
<dbReference type="InterPro" id="IPR007337">
    <property type="entry name" value="RelB/DinJ"/>
</dbReference>
<reference evidence="4 5" key="1">
    <citation type="submission" date="2018-08" db="EMBL/GenBank/DDBJ databases">
        <title>A genome reference for cultivated species of the human gut microbiota.</title>
        <authorList>
            <person name="Zou Y."/>
            <person name="Xue W."/>
            <person name="Luo G."/>
        </authorList>
    </citation>
    <scope>NUCLEOTIDE SEQUENCE [LARGE SCALE GENOMIC DNA]</scope>
    <source>
        <strain evidence="4 5">TM09-12</strain>
    </source>
</reference>
<comment type="caution">
    <text evidence="4">The sequence shown here is derived from an EMBL/GenBank/DDBJ whole genome shotgun (WGS) entry which is preliminary data.</text>
</comment>
<dbReference type="Pfam" id="PF04221">
    <property type="entry name" value="RelB"/>
    <property type="match status" value="1"/>
</dbReference>
<dbReference type="GO" id="GO:0006351">
    <property type="term" value="P:DNA-templated transcription"/>
    <property type="evidence" value="ECO:0007669"/>
    <property type="project" value="TreeGrafter"/>
</dbReference>
<dbReference type="PANTHER" id="PTHR38781:SF1">
    <property type="entry name" value="ANTITOXIN DINJ-RELATED"/>
    <property type="match status" value="1"/>
</dbReference>
<evidence type="ECO:0000256" key="2">
    <source>
        <dbReference type="ARBA" id="ARBA00022649"/>
    </source>
</evidence>
<dbReference type="EMBL" id="BQNJ01000001">
    <property type="protein sequence ID" value="GKG98515.1"/>
    <property type="molecule type" value="Genomic_DNA"/>
</dbReference>
<dbReference type="EMBL" id="QSON01000033">
    <property type="protein sequence ID" value="RGI95227.1"/>
    <property type="molecule type" value="Genomic_DNA"/>
</dbReference>
<accession>A0A374NWE5</accession>
<dbReference type="Proteomes" id="UP001055091">
    <property type="component" value="Unassembled WGS sequence"/>
</dbReference>
<dbReference type="AlphaFoldDB" id="A0A374NWE5"/>
<dbReference type="PANTHER" id="PTHR38781">
    <property type="entry name" value="ANTITOXIN DINJ-RELATED"/>
    <property type="match status" value="1"/>
</dbReference>
<comment type="similarity">
    <text evidence="1">Belongs to the RelB/DinJ antitoxin family.</text>
</comment>
<dbReference type="GO" id="GO:0006355">
    <property type="term" value="P:regulation of DNA-templated transcription"/>
    <property type="evidence" value="ECO:0007669"/>
    <property type="project" value="InterPro"/>
</dbReference>
<name>A0A374NWE5_9FIRM</name>
<dbReference type="RefSeq" id="WP_117624128.1">
    <property type="nucleotide sequence ID" value="NZ_BQNJ01000001.1"/>
</dbReference>
<dbReference type="Proteomes" id="UP000263014">
    <property type="component" value="Unassembled WGS sequence"/>
</dbReference>
<evidence type="ECO:0000313" key="5">
    <source>
        <dbReference type="Proteomes" id="UP000263014"/>
    </source>
</evidence>
<evidence type="ECO:0000313" key="3">
    <source>
        <dbReference type="EMBL" id="GKG98515.1"/>
    </source>
</evidence>
<gene>
    <name evidence="3" type="ORF">CE91St55_04970</name>
    <name evidence="4" type="ORF">DXD79_32425</name>
</gene>
<protein>
    <submittedName>
        <fullName evidence="3">DNA damage-inducible protein</fullName>
    </submittedName>
    <submittedName>
        <fullName evidence="4">Type II toxin-antitoxin system RelB/DinJ family antitoxin</fullName>
    </submittedName>
</protein>
<dbReference type="Gene3D" id="1.10.1220.10">
    <property type="entry name" value="Met repressor-like"/>
    <property type="match status" value="1"/>
</dbReference>